<reference evidence="3" key="2">
    <citation type="submission" date="2021-04" db="EMBL/GenBank/DDBJ databases">
        <authorList>
            <person name="Gilroy R."/>
        </authorList>
    </citation>
    <scope>NUCLEOTIDE SEQUENCE</scope>
    <source>
        <strain evidence="3">CHK188-5543</strain>
    </source>
</reference>
<name>A0A9D1WPN5_9FIRM</name>
<dbReference type="SUPFAM" id="SSF51735">
    <property type="entry name" value="NAD(P)-binding Rossmann-fold domains"/>
    <property type="match status" value="1"/>
</dbReference>
<accession>A0A9D1WPN5</accession>
<dbReference type="EMBL" id="DXES01000020">
    <property type="protein sequence ID" value="HIX64789.1"/>
    <property type="molecule type" value="Genomic_DNA"/>
</dbReference>
<evidence type="ECO:0000313" key="4">
    <source>
        <dbReference type="Proteomes" id="UP000886800"/>
    </source>
</evidence>
<dbReference type="Pfam" id="PF16924">
    <property type="entry name" value="DpaA_N"/>
    <property type="match status" value="1"/>
</dbReference>
<dbReference type="AlphaFoldDB" id="A0A9D1WPN5"/>
<protein>
    <submittedName>
        <fullName evidence="3">Dipicolinate synthase subunit DpsA</fullName>
    </submittedName>
</protein>
<feature type="domain" description="Dipicolinate synthase subunit A N-terminal" evidence="2">
    <location>
        <begin position="7"/>
        <end position="121"/>
    </location>
</feature>
<feature type="domain" description="D-isomer specific 2-hydroxyacid dehydrogenase NAD-binding" evidence="1">
    <location>
        <begin position="153"/>
        <end position="242"/>
    </location>
</feature>
<evidence type="ECO:0000313" key="3">
    <source>
        <dbReference type="EMBL" id="HIX64789.1"/>
    </source>
</evidence>
<proteinExistence type="predicted"/>
<dbReference type="Proteomes" id="UP000886800">
    <property type="component" value="Unassembled WGS sequence"/>
</dbReference>
<dbReference type="InterPro" id="IPR031629">
    <property type="entry name" value="DpaA_N"/>
</dbReference>
<dbReference type="Pfam" id="PF02826">
    <property type="entry name" value="2-Hacid_dh_C"/>
    <property type="match status" value="1"/>
</dbReference>
<gene>
    <name evidence="3" type="primary">dpsA</name>
    <name evidence="3" type="ORF">H9736_00920</name>
</gene>
<dbReference type="InterPro" id="IPR036291">
    <property type="entry name" value="NAD(P)-bd_dom_sf"/>
</dbReference>
<reference evidence="3" key="1">
    <citation type="journal article" date="2021" name="PeerJ">
        <title>Extensive microbial diversity within the chicken gut microbiome revealed by metagenomics and culture.</title>
        <authorList>
            <person name="Gilroy R."/>
            <person name="Ravi A."/>
            <person name="Getino M."/>
            <person name="Pursley I."/>
            <person name="Horton D.L."/>
            <person name="Alikhan N.F."/>
            <person name="Baker D."/>
            <person name="Gharbi K."/>
            <person name="Hall N."/>
            <person name="Watson M."/>
            <person name="Adriaenssens E.M."/>
            <person name="Foster-Nyarko E."/>
            <person name="Jarju S."/>
            <person name="Secka A."/>
            <person name="Antonio M."/>
            <person name="Oren A."/>
            <person name="Chaudhuri R.R."/>
            <person name="La Ragione R."/>
            <person name="Hildebrand F."/>
            <person name="Pallen M.J."/>
        </authorList>
    </citation>
    <scope>NUCLEOTIDE SEQUENCE</scope>
    <source>
        <strain evidence="3">CHK188-5543</strain>
    </source>
</reference>
<dbReference type="InterPro" id="IPR006140">
    <property type="entry name" value="D-isomer_DH_NAD-bd"/>
</dbReference>
<dbReference type="GO" id="GO:0051287">
    <property type="term" value="F:NAD binding"/>
    <property type="evidence" value="ECO:0007669"/>
    <property type="project" value="InterPro"/>
</dbReference>
<dbReference type="Gene3D" id="3.40.50.720">
    <property type="entry name" value="NAD(P)-binding Rossmann-like Domain"/>
    <property type="match status" value="1"/>
</dbReference>
<evidence type="ECO:0000259" key="1">
    <source>
        <dbReference type="Pfam" id="PF02826"/>
    </source>
</evidence>
<sequence length="292" mass="31701">MHLDRTFAVLGGDLRQVDVANRLLARGERVHALLMEKNQLLAPALQQAGELRQVLQSCDVVILPLPLTTDEQTVNAPFSGKSLPLEECFRLLRPGAAVFAGKVSRRARELAERFQIHLNDYLEREELAVKNARVTAEGALAIALDELPIAMFQAHCLVTGHGRVAKELIRVLRGMGAPITVCARKYKDLAEIEMEGCQAAPISQLAQAARNADVIFNTVPAKLFGRACLTNLRPETLLIDLASRPGGVDLAAAGELGIHTIWALSLPGKCAPLTAGDIILQTVENCLEEEEL</sequence>
<organism evidence="3 4">
    <name type="scientific">Candidatus Anaerotruncus excrementipullorum</name>
    <dbReference type="NCBI Taxonomy" id="2838465"/>
    <lineage>
        <taxon>Bacteria</taxon>
        <taxon>Bacillati</taxon>
        <taxon>Bacillota</taxon>
        <taxon>Clostridia</taxon>
        <taxon>Eubacteriales</taxon>
        <taxon>Oscillospiraceae</taxon>
        <taxon>Anaerotruncus</taxon>
    </lineage>
</organism>
<dbReference type="NCBIfam" id="NF006162">
    <property type="entry name" value="PRK08306.1"/>
    <property type="match status" value="1"/>
</dbReference>
<comment type="caution">
    <text evidence="3">The sequence shown here is derived from an EMBL/GenBank/DDBJ whole genome shotgun (WGS) entry which is preliminary data.</text>
</comment>
<evidence type="ECO:0000259" key="2">
    <source>
        <dbReference type="Pfam" id="PF16924"/>
    </source>
</evidence>